<dbReference type="EMBL" id="CP050861">
    <property type="protein sequence ID" value="UTD14962.1"/>
    <property type="molecule type" value="Genomic_DNA"/>
</dbReference>
<comment type="similarity">
    <text evidence="6">Belongs to the SarZ family.</text>
</comment>
<dbReference type="SUPFAM" id="SSF46785">
    <property type="entry name" value="Winged helix' DNA-binding domain"/>
    <property type="match status" value="1"/>
</dbReference>
<sequence length="142" mass="16478">MSEQLKLKNQVCFPVYTLAKEIISLYRPLLKEVDLTYPQYLVMMVLWEEGNQSVSEIGTKLNLDSGTLTPLLKRLEQKHLIERKRETTDERVVKINLTDKGKSIHKKATCIPDQMMTSLNVSTEKLIELKNTIEYILNQINK</sequence>
<dbReference type="GO" id="GO:0003700">
    <property type="term" value="F:DNA-binding transcription factor activity"/>
    <property type="evidence" value="ECO:0007669"/>
    <property type="project" value="InterPro"/>
</dbReference>
<dbReference type="RefSeq" id="WP_047790148.1">
    <property type="nucleotide sequence ID" value="NZ_CANLMG010000009.1"/>
</dbReference>
<dbReference type="InterPro" id="IPR036390">
    <property type="entry name" value="WH_DNA-bd_sf"/>
</dbReference>
<accession>A0AAE9MKK0</accession>
<evidence type="ECO:0000256" key="8">
    <source>
        <dbReference type="ARBA" id="ARBA00047207"/>
    </source>
</evidence>
<evidence type="ECO:0000313" key="11">
    <source>
        <dbReference type="EMBL" id="UTD14962.1"/>
    </source>
</evidence>
<dbReference type="GO" id="GO:0005737">
    <property type="term" value="C:cytoplasm"/>
    <property type="evidence" value="ECO:0007669"/>
    <property type="project" value="UniProtKB-SubCell"/>
</dbReference>
<reference evidence="11" key="2">
    <citation type="submission" date="2020-04" db="EMBL/GenBank/DDBJ databases">
        <title>Tenacibaculum mesophilum bac2.</title>
        <authorList>
            <person name="Li M."/>
        </authorList>
    </citation>
    <scope>NUCLEOTIDE SEQUENCE</scope>
    <source>
        <strain evidence="11">Bac2</strain>
    </source>
</reference>
<evidence type="ECO:0000256" key="1">
    <source>
        <dbReference type="ARBA" id="ARBA00004496"/>
    </source>
</evidence>
<evidence type="ECO:0000256" key="5">
    <source>
        <dbReference type="ARBA" id="ARBA00023163"/>
    </source>
</evidence>
<dbReference type="AlphaFoldDB" id="A0AAE9MKK0"/>
<dbReference type="Gene3D" id="1.10.10.10">
    <property type="entry name" value="Winged helix-like DNA-binding domain superfamily/Winged helix DNA-binding domain"/>
    <property type="match status" value="1"/>
</dbReference>
<evidence type="ECO:0000259" key="9">
    <source>
        <dbReference type="PROSITE" id="PS50995"/>
    </source>
</evidence>
<evidence type="ECO:0000256" key="7">
    <source>
        <dbReference type="ARBA" id="ARBA00047188"/>
    </source>
</evidence>
<comment type="subcellular location">
    <subcellularLocation>
        <location evidence="1">Cytoplasm</location>
    </subcellularLocation>
</comment>
<evidence type="ECO:0000313" key="13">
    <source>
        <dbReference type="Proteomes" id="UP001056837"/>
    </source>
</evidence>
<dbReference type="SMART" id="SM00347">
    <property type="entry name" value="HTH_MARR"/>
    <property type="match status" value="1"/>
</dbReference>
<dbReference type="PROSITE" id="PS50995">
    <property type="entry name" value="HTH_MARR_2"/>
    <property type="match status" value="1"/>
</dbReference>
<dbReference type="Proteomes" id="UP000269693">
    <property type="component" value="Chromosome"/>
</dbReference>
<dbReference type="PANTHER" id="PTHR42756:SF1">
    <property type="entry name" value="TRANSCRIPTIONAL REPRESSOR OF EMRAB OPERON"/>
    <property type="match status" value="1"/>
</dbReference>
<keyword evidence="3" id="KW-0805">Transcription regulation</keyword>
<dbReference type="FunFam" id="1.10.10.10:FF:000163">
    <property type="entry name" value="MarR family transcriptional regulator"/>
    <property type="match status" value="1"/>
</dbReference>
<dbReference type="PRINTS" id="PR00598">
    <property type="entry name" value="HTHMARR"/>
</dbReference>
<keyword evidence="5" id="KW-0804">Transcription</keyword>
<keyword evidence="4" id="KW-0238">DNA-binding</keyword>
<evidence type="ECO:0000313" key="10">
    <source>
        <dbReference type="EMBL" id="AZJ32281.1"/>
    </source>
</evidence>
<dbReference type="GO" id="GO:0003677">
    <property type="term" value="F:DNA binding"/>
    <property type="evidence" value="ECO:0007669"/>
    <property type="project" value="UniProtKB-KW"/>
</dbReference>
<dbReference type="EMBL" id="CP032544">
    <property type="protein sequence ID" value="AZJ32281.1"/>
    <property type="molecule type" value="Genomic_DNA"/>
</dbReference>
<evidence type="ECO:0000256" key="3">
    <source>
        <dbReference type="ARBA" id="ARBA00023015"/>
    </source>
</evidence>
<evidence type="ECO:0000256" key="2">
    <source>
        <dbReference type="ARBA" id="ARBA00022490"/>
    </source>
</evidence>
<dbReference type="PANTHER" id="PTHR42756">
    <property type="entry name" value="TRANSCRIPTIONAL REGULATOR, MARR"/>
    <property type="match status" value="1"/>
</dbReference>
<keyword evidence="12" id="KW-1185">Reference proteome</keyword>
<evidence type="ECO:0000256" key="6">
    <source>
        <dbReference type="ARBA" id="ARBA00046337"/>
    </source>
</evidence>
<evidence type="ECO:0000313" key="12">
    <source>
        <dbReference type="Proteomes" id="UP000269693"/>
    </source>
</evidence>
<dbReference type="Pfam" id="PF22381">
    <property type="entry name" value="Staph_reg_Sar_Rot"/>
    <property type="match status" value="1"/>
</dbReference>
<dbReference type="InterPro" id="IPR000835">
    <property type="entry name" value="HTH_MarR-typ"/>
</dbReference>
<dbReference type="InterPro" id="IPR036388">
    <property type="entry name" value="WH-like_DNA-bd_sf"/>
</dbReference>
<reference evidence="10 12" key="1">
    <citation type="submission" date="2018-09" db="EMBL/GenBank/DDBJ databases">
        <title>Insights into the microbiota of Asian seabass (Lates calcarifer) with tenacibaculosis symptoms and description of sp. nov. Tenacibaculum singaporense.</title>
        <authorList>
            <person name="Miyake S."/>
            <person name="Soh M."/>
            <person name="Azman M.N."/>
            <person name="Ngoh S.Y."/>
            <person name="Orban L."/>
            <person name="Seedorf H."/>
        </authorList>
    </citation>
    <scope>NUCLEOTIDE SEQUENCE [LARGE SCALE GENOMIC DNA]</scope>
    <source>
        <strain evidence="10 12">DSM 13764</strain>
    </source>
</reference>
<feature type="domain" description="HTH marR-type" evidence="9">
    <location>
        <begin position="1"/>
        <end position="138"/>
    </location>
</feature>
<keyword evidence="2" id="KW-0963">Cytoplasm</keyword>
<proteinExistence type="inferred from homology"/>
<dbReference type="InterPro" id="IPR055166">
    <property type="entry name" value="Transc_reg_Sar_Rot_HTH"/>
</dbReference>
<organism evidence="11 13">
    <name type="scientific">Tenacibaculum mesophilum</name>
    <dbReference type="NCBI Taxonomy" id="104268"/>
    <lineage>
        <taxon>Bacteria</taxon>
        <taxon>Pseudomonadati</taxon>
        <taxon>Bacteroidota</taxon>
        <taxon>Flavobacteriia</taxon>
        <taxon>Flavobacteriales</taxon>
        <taxon>Flavobacteriaceae</taxon>
        <taxon>Tenacibaculum</taxon>
    </lineage>
</organism>
<protein>
    <recommendedName>
        <fullName evidence="7">HTH-type transcriptional regulator SarZ</fullName>
    </recommendedName>
    <alternativeName>
        <fullName evidence="8">Staphylococcal accessory regulator Z</fullName>
    </alternativeName>
</protein>
<name>A0AAE9MKK0_9FLAO</name>
<gene>
    <name evidence="10" type="ORF">D6200_06790</name>
    <name evidence="11" type="ORF">HER15_05510</name>
</gene>
<dbReference type="Proteomes" id="UP001056837">
    <property type="component" value="Chromosome"/>
</dbReference>
<evidence type="ECO:0000256" key="4">
    <source>
        <dbReference type="ARBA" id="ARBA00023125"/>
    </source>
</evidence>